<feature type="compositionally biased region" description="Polar residues" evidence="5">
    <location>
        <begin position="247"/>
        <end position="262"/>
    </location>
</feature>
<sequence>MAGSMVDRATSDMLIGPDWAKNMEICDICNRDPGQSKDVVKALKKRIGHKNPKVQILALTLLETAIKNCGDIFHMHVAERDVLHEMVKIVKKKSDQNVKEKVLTMIDTWQEAFGGPRARYPQYYAAYHDLVRAGAAFPKRSDRPAPLFNGQSPAGRNMRSPDQQDEAESSAGNDFPALRDEELMSQGLALNDDLQRVLAKHDAIAAGIAVRVEKKPKSLQALVDTEDSMNQDSKKEQALVDIEDPTTQETNKEPSQSEQSPFEQLALPAPPVSNGSATPAPKSDLGIDLLSWDDNPSTTENSLALVPVTDPVVDSTPSQNALAIVDIFSQNNTTNNIAKPADPFGVNSSSTLPGSQPYNAPTQHPLQAQQQPQQVGLYPNGGAVNPGTSYPTSSGWNGQIANNATPPAQQTVNYDEQSGALPPPPWEAQSAPSGDMSNGGMQSHPVSNGQFGGMPSLPTPSNQMGGMQPLHPQMNQMGGPQAHPMYNNQQPGAMQPSQPAVTQMQSGFANQFGSMPPHSMPGMQFPGMQPSPMPGAQPVMLYAQPMMMPGMQFAAMPQPRMYGPQMSQYRLVQQQAAQYYSNSQGRPTYYAGMNDLSQKMYGLSMQDSSYMGMNSSSYSPSSSSSMGQPIKPSKPEDKLFGDLLSIAKTKQNKA</sequence>
<dbReference type="GO" id="GO:0043328">
    <property type="term" value="P:protein transport to vacuole involved in ubiquitin-dependent protein catabolic process via the multivesicular body sorting pathway"/>
    <property type="evidence" value="ECO:0007669"/>
    <property type="project" value="InterPro"/>
</dbReference>
<dbReference type="Proteomes" id="UP000008021">
    <property type="component" value="Chromosome 1"/>
</dbReference>
<dbReference type="SMART" id="SM00288">
    <property type="entry name" value="VHS"/>
    <property type="match status" value="1"/>
</dbReference>
<comment type="similarity">
    <text evidence="2">Belongs to the TOM1 family.</text>
</comment>
<accession>A0A0E0BZE7</accession>
<keyword evidence="4" id="KW-0472">Membrane</keyword>
<feature type="region of interest" description="Disordered" evidence="5">
    <location>
        <begin position="339"/>
        <end position="458"/>
    </location>
</feature>
<proteinExistence type="inferred from homology"/>
<dbReference type="FunFam" id="1.25.40.90:FF:000028">
    <property type="entry name" value="TOM1-like protein 2"/>
    <property type="match status" value="1"/>
</dbReference>
<feature type="compositionally biased region" description="Low complexity" evidence="5">
    <location>
        <begin position="361"/>
        <end position="374"/>
    </location>
</feature>
<keyword evidence="8" id="KW-1185">Reference proteome</keyword>
<feature type="region of interest" description="Disordered" evidence="5">
    <location>
        <begin position="224"/>
        <end position="293"/>
    </location>
</feature>
<protein>
    <recommendedName>
        <fullName evidence="6">VHS domain-containing protein</fullName>
    </recommendedName>
</protein>
<dbReference type="InterPro" id="IPR044836">
    <property type="entry name" value="TOL_plant"/>
</dbReference>
<dbReference type="GO" id="GO:0016020">
    <property type="term" value="C:membrane"/>
    <property type="evidence" value="ECO:0007669"/>
    <property type="project" value="UniProtKB-SubCell"/>
</dbReference>
<feature type="compositionally biased region" description="Polar residues" evidence="5">
    <location>
        <begin position="430"/>
        <end position="449"/>
    </location>
</feature>
<dbReference type="EnsemblPlants" id="OMERI01G08180.4">
    <property type="protein sequence ID" value="OMERI01G08180.4"/>
    <property type="gene ID" value="OMERI01G08180"/>
</dbReference>
<dbReference type="GO" id="GO:0043130">
    <property type="term" value="F:ubiquitin binding"/>
    <property type="evidence" value="ECO:0007669"/>
    <property type="project" value="InterPro"/>
</dbReference>
<evidence type="ECO:0000256" key="2">
    <source>
        <dbReference type="ARBA" id="ARBA00007708"/>
    </source>
</evidence>
<dbReference type="InterPro" id="IPR002014">
    <property type="entry name" value="VHS_dom"/>
</dbReference>
<feature type="compositionally biased region" description="Low complexity" evidence="5">
    <location>
        <begin position="612"/>
        <end position="627"/>
    </location>
</feature>
<evidence type="ECO:0000313" key="8">
    <source>
        <dbReference type="Proteomes" id="UP000008021"/>
    </source>
</evidence>
<dbReference type="GO" id="GO:0035091">
    <property type="term" value="F:phosphatidylinositol binding"/>
    <property type="evidence" value="ECO:0007669"/>
    <property type="project" value="InterPro"/>
</dbReference>
<dbReference type="Pfam" id="PF00790">
    <property type="entry name" value="VHS"/>
    <property type="match status" value="1"/>
</dbReference>
<evidence type="ECO:0000313" key="7">
    <source>
        <dbReference type="EnsemblPlants" id="OMERI01G08180.4"/>
    </source>
</evidence>
<evidence type="ECO:0000256" key="5">
    <source>
        <dbReference type="SAM" id="MobiDB-lite"/>
    </source>
</evidence>
<dbReference type="PROSITE" id="PS50179">
    <property type="entry name" value="VHS"/>
    <property type="match status" value="1"/>
</dbReference>
<comment type="subcellular location">
    <subcellularLocation>
        <location evidence="1">Membrane</location>
    </subcellularLocation>
</comment>
<dbReference type="AlphaFoldDB" id="A0A0E0BZE7"/>
<keyword evidence="3" id="KW-0813">Transport</keyword>
<dbReference type="PANTHER" id="PTHR45898">
    <property type="entry name" value="TOM1-LIKE PROTEIN"/>
    <property type="match status" value="1"/>
</dbReference>
<organism evidence="7">
    <name type="scientific">Oryza meridionalis</name>
    <dbReference type="NCBI Taxonomy" id="40149"/>
    <lineage>
        <taxon>Eukaryota</taxon>
        <taxon>Viridiplantae</taxon>
        <taxon>Streptophyta</taxon>
        <taxon>Embryophyta</taxon>
        <taxon>Tracheophyta</taxon>
        <taxon>Spermatophyta</taxon>
        <taxon>Magnoliopsida</taxon>
        <taxon>Liliopsida</taxon>
        <taxon>Poales</taxon>
        <taxon>Poaceae</taxon>
        <taxon>BOP clade</taxon>
        <taxon>Oryzoideae</taxon>
        <taxon>Oryzeae</taxon>
        <taxon>Oryzinae</taxon>
        <taxon>Oryza</taxon>
    </lineage>
</organism>
<feature type="domain" description="VHS" evidence="6">
    <location>
        <begin position="9"/>
        <end position="138"/>
    </location>
</feature>
<reference evidence="7" key="1">
    <citation type="submission" date="2015-04" db="UniProtKB">
        <authorList>
            <consortium name="EnsemblPlants"/>
        </authorList>
    </citation>
    <scope>IDENTIFICATION</scope>
</reference>
<feature type="region of interest" description="Disordered" evidence="5">
    <location>
        <begin position="141"/>
        <end position="173"/>
    </location>
</feature>
<dbReference type="Gene3D" id="1.25.40.90">
    <property type="match status" value="1"/>
</dbReference>
<name>A0A0E0BZE7_9ORYZ</name>
<reference evidence="7" key="2">
    <citation type="submission" date="2018-05" db="EMBL/GenBank/DDBJ databases">
        <title>OmerRS3 (Oryza meridionalis Reference Sequence Version 3).</title>
        <authorList>
            <person name="Zhang J."/>
            <person name="Kudrna D."/>
            <person name="Lee S."/>
            <person name="Talag J."/>
            <person name="Welchert J."/>
            <person name="Wing R.A."/>
        </authorList>
    </citation>
    <scope>NUCLEOTIDE SEQUENCE [LARGE SCALE GENOMIC DNA]</scope>
    <source>
        <strain evidence="7">cv. OR44</strain>
    </source>
</reference>
<feature type="compositionally biased region" description="Polar residues" evidence="5">
    <location>
        <begin position="346"/>
        <end position="360"/>
    </location>
</feature>
<evidence type="ECO:0000256" key="4">
    <source>
        <dbReference type="ARBA" id="ARBA00023136"/>
    </source>
</evidence>
<dbReference type="CDD" id="cd03561">
    <property type="entry name" value="VHS"/>
    <property type="match status" value="1"/>
</dbReference>
<evidence type="ECO:0000256" key="1">
    <source>
        <dbReference type="ARBA" id="ARBA00004370"/>
    </source>
</evidence>
<dbReference type="GO" id="GO:0005737">
    <property type="term" value="C:cytoplasm"/>
    <property type="evidence" value="ECO:0007669"/>
    <property type="project" value="UniProtKB-ARBA"/>
</dbReference>
<feature type="region of interest" description="Disordered" evidence="5">
    <location>
        <begin position="612"/>
        <end position="638"/>
    </location>
</feature>
<dbReference type="SUPFAM" id="SSF48464">
    <property type="entry name" value="ENTH/VHS domain"/>
    <property type="match status" value="1"/>
</dbReference>
<evidence type="ECO:0000256" key="3">
    <source>
        <dbReference type="ARBA" id="ARBA00022448"/>
    </source>
</evidence>
<dbReference type="InterPro" id="IPR008942">
    <property type="entry name" value="ENTH_VHS"/>
</dbReference>
<dbReference type="Gramene" id="OMERI01G08180.4">
    <property type="protein sequence ID" value="OMERI01G08180.4"/>
    <property type="gene ID" value="OMERI01G08180"/>
</dbReference>
<feature type="compositionally biased region" description="Polar residues" evidence="5">
    <location>
        <begin position="386"/>
        <end position="416"/>
    </location>
</feature>
<dbReference type="PANTHER" id="PTHR45898:SF7">
    <property type="entry name" value="OS01G0229200 PROTEIN"/>
    <property type="match status" value="1"/>
</dbReference>
<evidence type="ECO:0000259" key="6">
    <source>
        <dbReference type="PROSITE" id="PS50179"/>
    </source>
</evidence>